<protein>
    <submittedName>
        <fullName evidence="1">Uncharacterized protein</fullName>
    </submittedName>
</protein>
<sequence>MLLAAAWVTLQSPGLRRTPIRWRFFHRRRFRSSASSELAVVQAGALAGLRFTPMVSRAF</sequence>
<organism evidence="1 2">
    <name type="scientific">Vigna unguiculata</name>
    <name type="common">Cowpea</name>
    <dbReference type="NCBI Taxonomy" id="3917"/>
    <lineage>
        <taxon>Eukaryota</taxon>
        <taxon>Viridiplantae</taxon>
        <taxon>Streptophyta</taxon>
        <taxon>Embryophyta</taxon>
        <taxon>Tracheophyta</taxon>
        <taxon>Spermatophyta</taxon>
        <taxon>Magnoliopsida</taxon>
        <taxon>eudicotyledons</taxon>
        <taxon>Gunneridae</taxon>
        <taxon>Pentapetalae</taxon>
        <taxon>rosids</taxon>
        <taxon>fabids</taxon>
        <taxon>Fabales</taxon>
        <taxon>Fabaceae</taxon>
        <taxon>Papilionoideae</taxon>
        <taxon>50 kb inversion clade</taxon>
        <taxon>NPAAA clade</taxon>
        <taxon>indigoferoid/millettioid clade</taxon>
        <taxon>Phaseoleae</taxon>
        <taxon>Vigna</taxon>
    </lineage>
</organism>
<evidence type="ECO:0000313" key="1">
    <source>
        <dbReference type="EMBL" id="QCD93889.1"/>
    </source>
</evidence>
<gene>
    <name evidence="1" type="ORF">DEO72_LG5g1965</name>
</gene>
<reference evidence="1 2" key="1">
    <citation type="submission" date="2019-04" db="EMBL/GenBank/DDBJ databases">
        <title>An improved genome assembly and genetic linkage map for asparagus bean, Vigna unguiculata ssp. sesquipedialis.</title>
        <authorList>
            <person name="Xia Q."/>
            <person name="Zhang R."/>
            <person name="Dong Y."/>
        </authorList>
    </citation>
    <scope>NUCLEOTIDE SEQUENCE [LARGE SCALE GENOMIC DNA]</scope>
    <source>
        <tissue evidence="1">Leaf</tissue>
    </source>
</reference>
<keyword evidence="2" id="KW-1185">Reference proteome</keyword>
<evidence type="ECO:0000313" key="2">
    <source>
        <dbReference type="Proteomes" id="UP000501690"/>
    </source>
</evidence>
<name>A0A4D6LY15_VIGUN</name>
<dbReference type="AlphaFoldDB" id="A0A4D6LY15"/>
<dbReference type="Proteomes" id="UP000501690">
    <property type="component" value="Linkage Group LG5"/>
</dbReference>
<dbReference type="EMBL" id="CP039349">
    <property type="protein sequence ID" value="QCD93889.1"/>
    <property type="molecule type" value="Genomic_DNA"/>
</dbReference>
<accession>A0A4D6LY15</accession>
<proteinExistence type="predicted"/>